<feature type="binding site" evidence="5">
    <location>
        <position position="213"/>
    </location>
    <ligand>
        <name>a divalent metal cation</name>
        <dbReference type="ChEBI" id="CHEBI:60240"/>
        <label>1</label>
    </ligand>
</feature>
<evidence type="ECO:0000256" key="2">
    <source>
        <dbReference type="ARBA" id="ARBA00011643"/>
    </source>
</evidence>
<evidence type="ECO:0000313" key="6">
    <source>
        <dbReference type="EMBL" id="AXX93164.1"/>
    </source>
</evidence>
<dbReference type="Gene3D" id="3.40.1390.30">
    <property type="entry name" value="NIF3 (NGG1p interacting factor 3)-like"/>
    <property type="match status" value="2"/>
</dbReference>
<evidence type="ECO:0000256" key="4">
    <source>
        <dbReference type="ARBA" id="ARBA00022723"/>
    </source>
</evidence>
<dbReference type="KEGG" id="amol:AMOL_2211"/>
<evidence type="ECO:0000256" key="3">
    <source>
        <dbReference type="ARBA" id="ARBA00022112"/>
    </source>
</evidence>
<evidence type="ECO:0000256" key="5">
    <source>
        <dbReference type="PIRSR" id="PIRSR602678-1"/>
    </source>
</evidence>
<gene>
    <name evidence="6" type="ORF">AMOL_2211</name>
    <name evidence="7" type="ORF">CPU12_05355</name>
</gene>
<feature type="binding site" evidence="5">
    <location>
        <position position="62"/>
    </location>
    <ligand>
        <name>a divalent metal cation</name>
        <dbReference type="ChEBI" id="CHEBI:60240"/>
        <label>1</label>
    </ligand>
</feature>
<evidence type="ECO:0000313" key="8">
    <source>
        <dbReference type="Proteomes" id="UP000221222"/>
    </source>
</evidence>
<evidence type="ECO:0000313" key="9">
    <source>
        <dbReference type="Proteomes" id="UP000262712"/>
    </source>
</evidence>
<dbReference type="EMBL" id="NXFY01000006">
    <property type="protein sequence ID" value="PHO18420.1"/>
    <property type="molecule type" value="Genomic_DNA"/>
</dbReference>
<dbReference type="PANTHER" id="PTHR13799">
    <property type="entry name" value="NGG1 INTERACTING FACTOR 3"/>
    <property type="match status" value="1"/>
</dbReference>
<reference evidence="6 9" key="2">
    <citation type="submission" date="2018-08" db="EMBL/GenBank/DDBJ databases">
        <title>Complete genome of the Arcobacter molluscorum type strain LMG 25693.</title>
        <authorList>
            <person name="Miller W.G."/>
            <person name="Yee E."/>
            <person name="Bono J.L."/>
        </authorList>
    </citation>
    <scope>NUCLEOTIDE SEQUENCE [LARGE SCALE GENOMIC DNA]</scope>
    <source>
        <strain evidence="6 9">CECT 7696</strain>
    </source>
</reference>
<organism evidence="7 8">
    <name type="scientific">Malaciobacter molluscorum LMG 25693</name>
    <dbReference type="NCBI Taxonomy" id="870501"/>
    <lineage>
        <taxon>Bacteria</taxon>
        <taxon>Pseudomonadati</taxon>
        <taxon>Campylobacterota</taxon>
        <taxon>Epsilonproteobacteria</taxon>
        <taxon>Campylobacterales</taxon>
        <taxon>Arcobacteraceae</taxon>
        <taxon>Malaciobacter</taxon>
    </lineage>
</organism>
<dbReference type="EMBL" id="CP032098">
    <property type="protein sequence ID" value="AXX93164.1"/>
    <property type="molecule type" value="Genomic_DNA"/>
</dbReference>
<comment type="subunit">
    <text evidence="2">Homohexamer.</text>
</comment>
<sequence length="254" mass="29073">MKVIDIYNILDKISPFYLQEKWDNSGLLVGNKENEVEKVYISIDLDEEFLDEVEENSLIITHHPLIFSPLKKINFDDYCTKLLRVLIKKNISLISMHTNIDKTHLNEYVAKEILKLDVIKKDDINDFILYANVNKDFDTFAKDITSKLAIKSTNVVKCNQVVKKVGIVTGAGMSLLSEVDADCFLTGDIKYHEAMDAKSRGISLIDIRHYESEKYFNTLLMGLLEKNLKKNKLKAIISASKNPFKFCIQGETVE</sequence>
<dbReference type="NCBIfam" id="TIGR00486">
    <property type="entry name" value="YbgI_SA1388"/>
    <property type="match status" value="1"/>
</dbReference>
<dbReference type="Proteomes" id="UP000262712">
    <property type="component" value="Chromosome"/>
</dbReference>
<dbReference type="PANTHER" id="PTHR13799:SF14">
    <property type="entry name" value="GTP CYCLOHYDROLASE 1 TYPE 2 HOMOLOG"/>
    <property type="match status" value="1"/>
</dbReference>
<dbReference type="FunFam" id="3.40.1390.30:FF:000001">
    <property type="entry name" value="GTP cyclohydrolase 1 type 2"/>
    <property type="match status" value="1"/>
</dbReference>
<keyword evidence="8" id="KW-1185">Reference proteome</keyword>
<dbReference type="SUPFAM" id="SSF102705">
    <property type="entry name" value="NIF3 (NGG1p interacting factor 3)-like"/>
    <property type="match status" value="1"/>
</dbReference>
<dbReference type="InterPro" id="IPR002678">
    <property type="entry name" value="DUF34/NIF3"/>
</dbReference>
<feature type="binding site" evidence="5">
    <location>
        <position position="101"/>
    </location>
    <ligand>
        <name>a divalent metal cation</name>
        <dbReference type="ChEBI" id="CHEBI:60240"/>
        <label>1</label>
    </ligand>
</feature>
<dbReference type="AlphaFoldDB" id="A0A2G1DIZ8"/>
<reference evidence="7 8" key="1">
    <citation type="submission" date="2017-09" db="EMBL/GenBank/DDBJ databases">
        <title>Arcobacter canalis sp. nov., a new species isolated from a water canal contaminated with urban sewage.</title>
        <authorList>
            <person name="Perez-Cataluna A."/>
            <person name="Salas-Masso N."/>
            <person name="Figueras M.J."/>
        </authorList>
    </citation>
    <scope>NUCLEOTIDE SEQUENCE [LARGE SCALE GENOMIC DNA]</scope>
    <source>
        <strain evidence="7 8">F98-3</strain>
    </source>
</reference>
<keyword evidence="4 5" id="KW-0479">Metal-binding</keyword>
<protein>
    <recommendedName>
        <fullName evidence="3">GTP cyclohydrolase 1 type 2 homolog</fullName>
    </recommendedName>
</protein>
<dbReference type="RefSeq" id="WP_099342057.1">
    <property type="nucleotide sequence ID" value="NZ_CP032098.1"/>
</dbReference>
<evidence type="ECO:0000256" key="1">
    <source>
        <dbReference type="ARBA" id="ARBA00006964"/>
    </source>
</evidence>
<evidence type="ECO:0000313" key="7">
    <source>
        <dbReference type="EMBL" id="PHO18420.1"/>
    </source>
</evidence>
<name>A0A2G1DIZ8_9BACT</name>
<comment type="similarity">
    <text evidence="1">Belongs to the GTP cyclohydrolase I type 2/NIF3 family.</text>
</comment>
<dbReference type="Proteomes" id="UP000221222">
    <property type="component" value="Unassembled WGS sequence"/>
</dbReference>
<feature type="binding site" evidence="5">
    <location>
        <position position="63"/>
    </location>
    <ligand>
        <name>a divalent metal cation</name>
        <dbReference type="ChEBI" id="CHEBI:60240"/>
        <label>1</label>
    </ligand>
</feature>
<dbReference type="GO" id="GO:0046872">
    <property type="term" value="F:metal ion binding"/>
    <property type="evidence" value="ECO:0007669"/>
    <property type="project" value="UniProtKB-KW"/>
</dbReference>
<dbReference type="InterPro" id="IPR036069">
    <property type="entry name" value="DUF34/NIF3_sf"/>
</dbReference>
<proteinExistence type="inferred from homology"/>
<dbReference type="Pfam" id="PF01784">
    <property type="entry name" value="DUF34_NIF3"/>
    <property type="match status" value="1"/>
</dbReference>
<accession>A0A2G1DIZ8</accession>
<dbReference type="GO" id="GO:0005737">
    <property type="term" value="C:cytoplasm"/>
    <property type="evidence" value="ECO:0007669"/>
    <property type="project" value="TreeGrafter"/>
</dbReference>
<feature type="binding site" evidence="5">
    <location>
        <position position="209"/>
    </location>
    <ligand>
        <name>a divalent metal cation</name>
        <dbReference type="ChEBI" id="CHEBI:60240"/>
        <label>1</label>
    </ligand>
</feature>